<organism evidence="1 2">
    <name type="scientific">Tegillarca granosa</name>
    <name type="common">Malaysian cockle</name>
    <name type="synonym">Anadara granosa</name>
    <dbReference type="NCBI Taxonomy" id="220873"/>
    <lineage>
        <taxon>Eukaryota</taxon>
        <taxon>Metazoa</taxon>
        <taxon>Spiralia</taxon>
        <taxon>Lophotrochozoa</taxon>
        <taxon>Mollusca</taxon>
        <taxon>Bivalvia</taxon>
        <taxon>Autobranchia</taxon>
        <taxon>Pteriomorphia</taxon>
        <taxon>Arcoida</taxon>
        <taxon>Arcoidea</taxon>
        <taxon>Arcidae</taxon>
        <taxon>Tegillarca</taxon>
    </lineage>
</organism>
<comment type="caution">
    <text evidence="1">The sequence shown here is derived from an EMBL/GenBank/DDBJ whole genome shotgun (WGS) entry which is preliminary data.</text>
</comment>
<reference evidence="1 2" key="1">
    <citation type="submission" date="2022-12" db="EMBL/GenBank/DDBJ databases">
        <title>Chromosome-level genome of Tegillarca granosa.</title>
        <authorList>
            <person name="Kim J."/>
        </authorList>
    </citation>
    <scope>NUCLEOTIDE SEQUENCE [LARGE SCALE GENOMIC DNA]</scope>
    <source>
        <strain evidence="1">Teg-2019</strain>
        <tissue evidence="1">Adductor muscle</tissue>
    </source>
</reference>
<gene>
    <name evidence="1" type="ORF">KUTeg_013923</name>
</gene>
<evidence type="ECO:0000313" key="1">
    <source>
        <dbReference type="EMBL" id="KAJ8309049.1"/>
    </source>
</evidence>
<protein>
    <submittedName>
        <fullName evidence="1">Uncharacterized protein</fullName>
    </submittedName>
</protein>
<accession>A0ABQ9EV41</accession>
<keyword evidence="2" id="KW-1185">Reference proteome</keyword>
<feature type="non-terminal residue" evidence="1">
    <location>
        <position position="69"/>
    </location>
</feature>
<evidence type="ECO:0000313" key="2">
    <source>
        <dbReference type="Proteomes" id="UP001217089"/>
    </source>
</evidence>
<name>A0ABQ9EV41_TEGGR</name>
<dbReference type="Proteomes" id="UP001217089">
    <property type="component" value="Unassembled WGS sequence"/>
</dbReference>
<dbReference type="EMBL" id="JARBDR010000657">
    <property type="protein sequence ID" value="KAJ8309049.1"/>
    <property type="molecule type" value="Genomic_DNA"/>
</dbReference>
<sequence length="69" mass="8558">MVYCSMVNVYCCLDNYFVIHVYDIPFVNNIQRESFIYLSFLFLLWFHQVNNSGKKFFYMYRFLFTFCDV</sequence>
<proteinExistence type="predicted"/>